<reference evidence="1 2" key="2">
    <citation type="journal article" date="2011" name="Stand. Genomic Sci.">
        <title>Complete genome sequence of Isosphaera pallida type strain (IS1B).</title>
        <authorList>
            <consortium name="US DOE Joint Genome Institute (JGI-PGF)"/>
            <person name="Goker M."/>
            <person name="Cleland D."/>
            <person name="Saunders E."/>
            <person name="Lapidus A."/>
            <person name="Nolan M."/>
            <person name="Lucas S."/>
            <person name="Hammon N."/>
            <person name="Deshpande S."/>
            <person name="Cheng J.F."/>
            <person name="Tapia R."/>
            <person name="Han C."/>
            <person name="Goodwin L."/>
            <person name="Pitluck S."/>
            <person name="Liolios K."/>
            <person name="Pagani I."/>
            <person name="Ivanova N."/>
            <person name="Mavromatis K."/>
            <person name="Pati A."/>
            <person name="Chen A."/>
            <person name="Palaniappan K."/>
            <person name="Land M."/>
            <person name="Hauser L."/>
            <person name="Chang Y.J."/>
            <person name="Jeffries C.D."/>
            <person name="Detter J.C."/>
            <person name="Beck B."/>
            <person name="Woyke T."/>
            <person name="Bristow J."/>
            <person name="Eisen J.A."/>
            <person name="Markowitz V."/>
            <person name="Hugenholtz P."/>
            <person name="Kyrpides N.C."/>
            <person name="Klenk H.P."/>
        </authorList>
    </citation>
    <scope>NUCLEOTIDE SEQUENCE [LARGE SCALE GENOMIC DNA]</scope>
    <source>
        <strain evidence="2">ATCC 43644 / DSM 9630 / IS1B</strain>
    </source>
</reference>
<organism evidence="1 2">
    <name type="scientific">Isosphaera pallida (strain ATCC 43644 / DSM 9630 / IS1B)</name>
    <dbReference type="NCBI Taxonomy" id="575540"/>
    <lineage>
        <taxon>Bacteria</taxon>
        <taxon>Pseudomonadati</taxon>
        <taxon>Planctomycetota</taxon>
        <taxon>Planctomycetia</taxon>
        <taxon>Isosphaerales</taxon>
        <taxon>Isosphaeraceae</taxon>
        <taxon>Isosphaera</taxon>
    </lineage>
</organism>
<accession>E8QWJ1</accession>
<proteinExistence type="predicted"/>
<sequence>MTTIEPTYLIDLGNQQPGIQPLLSPNRALSGRTHVRPGAKVDHTLRGSTQVVRDELDTIKLSVRHSTRQNRTNDVMNAWERAGMDRIQA</sequence>
<name>E8QWJ1_ISOPI</name>
<dbReference type="KEGG" id="ipa:Isop_1297"/>
<gene>
    <name evidence="1" type="ordered locus">Isop_1297</name>
</gene>
<dbReference type="HOGENOM" id="CLU_2450615_0_0_0"/>
<dbReference type="InParanoid" id="E8QWJ1"/>
<dbReference type="Proteomes" id="UP000008631">
    <property type="component" value="Chromosome"/>
</dbReference>
<evidence type="ECO:0000313" key="2">
    <source>
        <dbReference type="Proteomes" id="UP000008631"/>
    </source>
</evidence>
<dbReference type="AlphaFoldDB" id="E8QWJ1"/>
<keyword evidence="2" id="KW-1185">Reference proteome</keyword>
<evidence type="ECO:0000313" key="1">
    <source>
        <dbReference type="EMBL" id="ADV61883.1"/>
    </source>
</evidence>
<protein>
    <submittedName>
        <fullName evidence="1">Uncharacterized protein</fullName>
    </submittedName>
</protein>
<reference key="1">
    <citation type="submission" date="2010-11" db="EMBL/GenBank/DDBJ databases">
        <title>The complete sequence of chromosome of Isophaera pallida ATCC 43644.</title>
        <authorList>
            <consortium name="US DOE Joint Genome Institute (JGI-PGF)"/>
            <person name="Lucas S."/>
            <person name="Copeland A."/>
            <person name="Lapidus A."/>
            <person name="Bruce D."/>
            <person name="Goodwin L."/>
            <person name="Pitluck S."/>
            <person name="Kyrpides N."/>
            <person name="Mavromatis K."/>
            <person name="Pagani I."/>
            <person name="Ivanova N."/>
            <person name="Saunders E."/>
            <person name="Brettin T."/>
            <person name="Detter J.C."/>
            <person name="Han C."/>
            <person name="Tapia R."/>
            <person name="Land M."/>
            <person name="Hauser L."/>
            <person name="Markowitz V."/>
            <person name="Cheng J.-F."/>
            <person name="Hugenholtz P."/>
            <person name="Woyke T."/>
            <person name="Wu D."/>
            <person name="Eisen J.A."/>
        </authorList>
    </citation>
    <scope>NUCLEOTIDE SEQUENCE</scope>
    <source>
        <strain>ATCC 43644</strain>
    </source>
</reference>
<dbReference type="EMBL" id="CP002353">
    <property type="protein sequence ID" value="ADV61883.1"/>
    <property type="molecule type" value="Genomic_DNA"/>
</dbReference>